<sequence length="83" mass="10700">MTESELREWEVIRCKLDMQRCRIFLKEWPRTARIVWERKTREESWGISPNGKRNCRWRKLVRVTMWWNRRKWEKWRKEHGNQQ</sequence>
<organism evidence="1">
    <name type="scientific">Myoviridae sp. ctCuC1</name>
    <dbReference type="NCBI Taxonomy" id="2825055"/>
    <lineage>
        <taxon>Viruses</taxon>
        <taxon>Duplodnaviria</taxon>
        <taxon>Heunggongvirae</taxon>
        <taxon>Uroviricota</taxon>
        <taxon>Caudoviricetes</taxon>
    </lineage>
</organism>
<reference evidence="1" key="1">
    <citation type="journal article" date="2021" name="Proc. Natl. Acad. Sci. U.S.A.">
        <title>A Catalog of Tens of Thousands of Viruses from Human Metagenomes Reveals Hidden Associations with Chronic Diseases.</title>
        <authorList>
            <person name="Tisza M.J."/>
            <person name="Buck C.B."/>
        </authorList>
    </citation>
    <scope>NUCLEOTIDE SEQUENCE</scope>
    <source>
        <strain evidence="1">CtCuC1</strain>
    </source>
</reference>
<proteinExistence type="predicted"/>
<evidence type="ECO:0000313" key="1">
    <source>
        <dbReference type="EMBL" id="DAF87787.1"/>
    </source>
</evidence>
<protein>
    <submittedName>
        <fullName evidence="1">Uncharacterized protein</fullName>
    </submittedName>
</protein>
<name>A0A8S5U027_9CAUD</name>
<dbReference type="EMBL" id="BK015968">
    <property type="protein sequence ID" value="DAF87787.1"/>
    <property type="molecule type" value="Genomic_DNA"/>
</dbReference>
<accession>A0A8S5U027</accession>